<dbReference type="GO" id="GO:0005524">
    <property type="term" value="F:ATP binding"/>
    <property type="evidence" value="ECO:0007669"/>
    <property type="project" value="UniProtKB-KW"/>
</dbReference>
<dbReference type="SMART" id="SM00382">
    <property type="entry name" value="AAA"/>
    <property type="match status" value="1"/>
</dbReference>
<dbReference type="EMBL" id="LK932419">
    <property type="protein sequence ID" value="CDS90314.1"/>
    <property type="molecule type" value="Genomic_DNA"/>
</dbReference>
<protein>
    <submittedName>
        <fullName evidence="5">ABC-type transport system, ATP-binding protein</fullName>
        <ecNumber evidence="5">3.6.3.-</ecNumber>
    </submittedName>
</protein>
<evidence type="ECO:0000256" key="2">
    <source>
        <dbReference type="ARBA" id="ARBA00022741"/>
    </source>
</evidence>
<name>A0A069AHF5_CLODI</name>
<evidence type="ECO:0000256" key="3">
    <source>
        <dbReference type="ARBA" id="ARBA00022840"/>
    </source>
</evidence>
<keyword evidence="1" id="KW-0813">Transport</keyword>
<dbReference type="InterPro" id="IPR003593">
    <property type="entry name" value="AAA+_ATPase"/>
</dbReference>
<keyword evidence="5" id="KW-0378">Hydrolase</keyword>
<accession>A0A069AHF5</accession>
<dbReference type="NCBIfam" id="TIGR03608">
    <property type="entry name" value="L_ocin_972_ABC"/>
    <property type="match status" value="1"/>
</dbReference>
<dbReference type="InterPro" id="IPR019895">
    <property type="entry name" value="L_ocin_972_ABC"/>
</dbReference>
<dbReference type="RefSeq" id="WP_021367430.1">
    <property type="nucleotide sequence ID" value="NZ_BBYB01000267.1"/>
</dbReference>
<dbReference type="InterPro" id="IPR050093">
    <property type="entry name" value="ABC_SmlMolc_Importer"/>
</dbReference>
<dbReference type="PANTHER" id="PTHR42781:SF9">
    <property type="entry name" value="AMINO ACID ABC TRANSPORTER, ATP-BINDING PROTEIN-RELATED"/>
    <property type="match status" value="1"/>
</dbReference>
<dbReference type="GO" id="GO:0016887">
    <property type="term" value="F:ATP hydrolysis activity"/>
    <property type="evidence" value="ECO:0007669"/>
    <property type="project" value="InterPro"/>
</dbReference>
<dbReference type="InterPro" id="IPR027417">
    <property type="entry name" value="P-loop_NTPase"/>
</dbReference>
<dbReference type="PROSITE" id="PS50893">
    <property type="entry name" value="ABC_TRANSPORTER_2"/>
    <property type="match status" value="1"/>
</dbReference>
<evidence type="ECO:0000313" key="6">
    <source>
        <dbReference type="EMBL" id="CDS90314.1"/>
    </source>
</evidence>
<dbReference type="InterPro" id="IPR017871">
    <property type="entry name" value="ABC_transporter-like_CS"/>
</dbReference>
<dbReference type="AlphaFoldDB" id="A0A069AHF5"/>
<sequence>MISLINISKKFKDKSIIDKFNLEISKGEFVAITGNSGSGKTTLLNIMGLLEKPNSGDIIINNIKNPNSKQIRILQRDFYGYLFQNYALIENENVENNLKIALKYQKNINHNEKINYALESVGLRKYNKKKIYELSGGEQQRVALARVILKECEVIFADEPTGNLDKKNRDIVFDILKSLNKNGKTIVFVTHDLDLSEQADRVIKL</sequence>
<dbReference type="InterPro" id="IPR003439">
    <property type="entry name" value="ABC_transporter-like_ATP-bd"/>
</dbReference>
<gene>
    <name evidence="5" type="ORF">BN1096_790035</name>
    <name evidence="6" type="ORF">BN1097_790035</name>
</gene>
<dbReference type="Gene3D" id="3.40.50.300">
    <property type="entry name" value="P-loop containing nucleotide triphosphate hydrolases"/>
    <property type="match status" value="1"/>
</dbReference>
<evidence type="ECO:0000313" key="5">
    <source>
        <dbReference type="EMBL" id="CDS90113.1"/>
    </source>
</evidence>
<evidence type="ECO:0000259" key="4">
    <source>
        <dbReference type="PROSITE" id="PS50893"/>
    </source>
</evidence>
<keyword evidence="2" id="KW-0547">Nucleotide-binding</keyword>
<dbReference type="Pfam" id="PF00005">
    <property type="entry name" value="ABC_tran"/>
    <property type="match status" value="1"/>
</dbReference>
<dbReference type="SUPFAM" id="SSF52540">
    <property type="entry name" value="P-loop containing nucleoside triphosphate hydrolases"/>
    <property type="match status" value="1"/>
</dbReference>
<proteinExistence type="predicted"/>
<reference evidence="5" key="1">
    <citation type="submission" date="2014-07" db="EMBL/GenBank/DDBJ databases">
        <authorList>
            <person name="Monot Marc"/>
        </authorList>
    </citation>
    <scope>NUCLEOTIDE SEQUENCE</scope>
    <source>
        <strain evidence="6">7032994</strain>
    </source>
</reference>
<feature type="domain" description="ABC transporter" evidence="4">
    <location>
        <begin position="2"/>
        <end position="205"/>
    </location>
</feature>
<dbReference type="EMBL" id="LK932534">
    <property type="protein sequence ID" value="CDS90113.1"/>
    <property type="molecule type" value="Genomic_DNA"/>
</dbReference>
<keyword evidence="3 5" id="KW-0067">ATP-binding</keyword>
<organism evidence="5">
    <name type="scientific">Clostridioides difficile</name>
    <name type="common">Peptoclostridium difficile</name>
    <dbReference type="NCBI Taxonomy" id="1496"/>
    <lineage>
        <taxon>Bacteria</taxon>
        <taxon>Bacillati</taxon>
        <taxon>Bacillota</taxon>
        <taxon>Clostridia</taxon>
        <taxon>Peptostreptococcales</taxon>
        <taxon>Peptostreptococcaceae</taxon>
        <taxon>Clostridioides</taxon>
    </lineage>
</organism>
<dbReference type="PROSITE" id="PS00211">
    <property type="entry name" value="ABC_TRANSPORTER_1"/>
    <property type="match status" value="1"/>
</dbReference>
<dbReference type="EC" id="3.6.3.-" evidence="5"/>
<dbReference type="GeneID" id="66356089"/>
<dbReference type="PANTHER" id="PTHR42781">
    <property type="entry name" value="SPERMIDINE/PUTRESCINE IMPORT ATP-BINDING PROTEIN POTA"/>
    <property type="match status" value="1"/>
</dbReference>
<evidence type="ECO:0000256" key="1">
    <source>
        <dbReference type="ARBA" id="ARBA00022448"/>
    </source>
</evidence>